<gene>
    <name evidence="5" type="ORF">GOP47_0023740</name>
</gene>
<evidence type="ECO:0000256" key="2">
    <source>
        <dbReference type="SAM" id="Coils"/>
    </source>
</evidence>
<proteinExistence type="inferred from homology"/>
<feature type="domain" description="Remorin C-terminal" evidence="4">
    <location>
        <begin position="716"/>
        <end position="812"/>
    </location>
</feature>
<feature type="compositionally biased region" description="Low complexity" evidence="3">
    <location>
        <begin position="666"/>
        <end position="690"/>
    </location>
</feature>
<comment type="similarity">
    <text evidence="1">Belongs to the remorin family.</text>
</comment>
<dbReference type="OrthoDB" id="648416at2759"/>
<evidence type="ECO:0000313" key="6">
    <source>
        <dbReference type="Proteomes" id="UP000886520"/>
    </source>
</evidence>
<dbReference type="Proteomes" id="UP000886520">
    <property type="component" value="Chromosome 23"/>
</dbReference>
<feature type="compositionally biased region" description="Polar residues" evidence="3">
    <location>
        <begin position="623"/>
        <end position="638"/>
    </location>
</feature>
<feature type="compositionally biased region" description="Polar residues" evidence="3">
    <location>
        <begin position="21"/>
        <end position="41"/>
    </location>
</feature>
<dbReference type="PANTHER" id="PTHR31471:SF1">
    <property type="entry name" value="OS12G0613600 PROTEIN"/>
    <property type="match status" value="1"/>
</dbReference>
<feature type="compositionally biased region" description="Low complexity" evidence="3">
    <location>
        <begin position="10"/>
        <end position="20"/>
    </location>
</feature>
<feature type="region of interest" description="Disordered" evidence="3">
    <location>
        <begin position="1"/>
        <end position="102"/>
    </location>
</feature>
<feature type="region of interest" description="Disordered" evidence="3">
    <location>
        <begin position="581"/>
        <end position="697"/>
    </location>
</feature>
<evidence type="ECO:0000256" key="1">
    <source>
        <dbReference type="ARBA" id="ARBA00005711"/>
    </source>
</evidence>
<dbReference type="InterPro" id="IPR005516">
    <property type="entry name" value="Remorin_C"/>
</dbReference>
<reference evidence="5" key="1">
    <citation type="submission" date="2021-01" db="EMBL/GenBank/DDBJ databases">
        <title>Adiantum capillus-veneris genome.</title>
        <authorList>
            <person name="Fang Y."/>
            <person name="Liao Q."/>
        </authorList>
    </citation>
    <scope>NUCLEOTIDE SEQUENCE</scope>
    <source>
        <strain evidence="5">H3</strain>
        <tissue evidence="5">Leaf</tissue>
    </source>
</reference>
<dbReference type="PROSITE" id="PS51257">
    <property type="entry name" value="PROKAR_LIPOPROTEIN"/>
    <property type="match status" value="1"/>
</dbReference>
<accession>A0A9D4U4J6</accession>
<keyword evidence="2" id="KW-0175">Coiled coil</keyword>
<protein>
    <recommendedName>
        <fullName evidence="4">Remorin C-terminal domain-containing protein</fullName>
    </recommendedName>
</protein>
<feature type="compositionally biased region" description="Polar residues" evidence="3">
    <location>
        <begin position="447"/>
        <end position="456"/>
    </location>
</feature>
<feature type="compositionally biased region" description="Polar residues" evidence="3">
    <location>
        <begin position="599"/>
        <end position="612"/>
    </location>
</feature>
<evidence type="ECO:0000259" key="4">
    <source>
        <dbReference type="Pfam" id="PF03763"/>
    </source>
</evidence>
<evidence type="ECO:0000256" key="3">
    <source>
        <dbReference type="SAM" id="MobiDB-lite"/>
    </source>
</evidence>
<organism evidence="5 6">
    <name type="scientific">Adiantum capillus-veneris</name>
    <name type="common">Maidenhair fern</name>
    <dbReference type="NCBI Taxonomy" id="13818"/>
    <lineage>
        <taxon>Eukaryota</taxon>
        <taxon>Viridiplantae</taxon>
        <taxon>Streptophyta</taxon>
        <taxon>Embryophyta</taxon>
        <taxon>Tracheophyta</taxon>
        <taxon>Polypodiopsida</taxon>
        <taxon>Polypodiidae</taxon>
        <taxon>Polypodiales</taxon>
        <taxon>Pteridineae</taxon>
        <taxon>Pteridaceae</taxon>
        <taxon>Vittarioideae</taxon>
        <taxon>Adiantum</taxon>
    </lineage>
</organism>
<dbReference type="PANTHER" id="PTHR31471">
    <property type="entry name" value="OS02G0116800 PROTEIN"/>
    <property type="match status" value="1"/>
</dbReference>
<keyword evidence="6" id="KW-1185">Reference proteome</keyword>
<feature type="coiled-coil region" evidence="2">
    <location>
        <begin position="747"/>
        <end position="811"/>
    </location>
</feature>
<dbReference type="EMBL" id="JABFUD020000023">
    <property type="protein sequence ID" value="KAI5061235.1"/>
    <property type="molecule type" value="Genomic_DNA"/>
</dbReference>
<comment type="caution">
    <text evidence="5">The sequence shown here is derived from an EMBL/GenBank/DDBJ whole genome shotgun (WGS) entry which is preliminary data.</text>
</comment>
<dbReference type="AlphaFoldDB" id="A0A9D4U4J6"/>
<dbReference type="Pfam" id="PF03763">
    <property type="entry name" value="Remorin_C"/>
    <property type="match status" value="1"/>
</dbReference>
<feature type="region of interest" description="Disordered" evidence="3">
    <location>
        <begin position="427"/>
        <end position="495"/>
    </location>
</feature>
<feature type="compositionally biased region" description="Basic and acidic residues" evidence="3">
    <location>
        <begin position="78"/>
        <end position="95"/>
    </location>
</feature>
<evidence type="ECO:0000313" key="5">
    <source>
        <dbReference type="EMBL" id="KAI5061235.1"/>
    </source>
</evidence>
<sequence>MTMKYKGTDSSSSSLSSSSSCTSDGNAMDVNNPSYKKSLVSTVRKAKSRKGKTSSELEPNSSTDDDGSPGSICNKDSSFQKEKQSAQKLERRDAEVLAGKDSALLKPEWPAHAETFEKKAWTINSKQAKSQAQHEVEMKQEQEGATDPMDKEVPNLQYVRKELPHITLVKSNSVSATKADNILKLDYISASSNSHHAHNHKLQGHRLSTGDSPLNMQKRYGSQGPAFYRTTGFPSPGTPSRSSFSGVPTSLMLNNKANYYNMVGRIAVNDANGKLLPLYSLPPCCDQDANLIPGRLSVGFSSRAAGPPPSKWDDAEKWLVNASPSHPSQPPSKQPANYILNEATNTNPYVAEGKKSIPSVNKRVLNDVVVSSHSPVDDHHHYANKQLAYNNAHTLNDHHQQSGFNAANYMSMHDSYIQSRSLVPLASSSSDGHVQEDGGASGAMSDSELSNTQEEFQSAFVRSASHRQGTDGKHKNHTKKGQLIGRKDRTSAPVRKEELVISSPVSLQLERLKLGNGSSHLNDQLPKMHDVYAVETTRNAGPCVDETTRVQDVDVASSSMTRLVVQAGKVVGRWGAGAMRDASTDVSPKMSMSRRDMGTQMTPVASCKTSRAGTPRKSGSPARHNTPTVDATSGTTADRSLAKATEAAGCQVAKSESGHVSGRGGSDSSVSNTDSTTSSSWKSLQESLISASEHPQQLKPHFDEYMQESLKVDNPQYSAWEEAERSKHMTKCAREEARIDAWESHQKAKAEAELKKLEMKLERLRAQATEKIMNKVATAHLRAEEMRATARAQQAEQLAKALERANSINRKGGGYFSESLGVCFSIMP</sequence>
<feature type="compositionally biased region" description="Basic and acidic residues" evidence="3">
    <location>
        <begin position="485"/>
        <end position="495"/>
    </location>
</feature>
<name>A0A9D4U4J6_ADICA</name>